<dbReference type="Proteomes" id="UP001056120">
    <property type="component" value="Linkage Group LG06"/>
</dbReference>
<evidence type="ECO:0000313" key="1">
    <source>
        <dbReference type="EMBL" id="KAI3812330.1"/>
    </source>
</evidence>
<accession>A0ACB9IYA2</accession>
<reference evidence="1 2" key="2">
    <citation type="journal article" date="2022" name="Mol. Ecol. Resour.">
        <title>The genomes of chicory, endive, great burdock and yacon provide insights into Asteraceae paleo-polyploidization history and plant inulin production.</title>
        <authorList>
            <person name="Fan W."/>
            <person name="Wang S."/>
            <person name="Wang H."/>
            <person name="Wang A."/>
            <person name="Jiang F."/>
            <person name="Liu H."/>
            <person name="Zhao H."/>
            <person name="Xu D."/>
            <person name="Zhang Y."/>
        </authorList>
    </citation>
    <scope>NUCLEOTIDE SEQUENCE [LARGE SCALE GENOMIC DNA]</scope>
    <source>
        <strain evidence="2">cv. Yunnan</strain>
        <tissue evidence="1">Leaves</tissue>
    </source>
</reference>
<sequence length="792" mass="84715">MVSAKLLIDSSNPTTPINPSPLLNSLFNHRHPTPAATFFHSRNFQQPSRSLNAIKASALNRRDFIADTAAAAAAISLAPVIGLDSTSGAKADTLSEWERVLLPIDPGVVLLDIAFVPDDPAHGFLLGTRQTLLETKDGGNTWVSRSISSAEDEDFNYRFNAINFKGKEGWIVGKPAILLHTSDCGDSWERIPLSAELPGDMVYIKATGENSAEMVTDEGAIYVTANRGYNWKAAVQETVSATLNRTVSSGISGASYYTGTFNTVNRSPEGNYVAVSSRGNFYLTWEPGQPYWQPHNRAVARRIQNMGWRADGGLWLLVRGGGLYLSKGTGITEEFEEIPVQSRGFGILDVGYRSKEEAWAAGGSGILLKTTNSGKSWSRDKAADDIAANLYSVKFINERQGFVLGNDGVLLKRKKYHTYLGTTEKLRLYRHSSELPRPKPTLQISSTFFTSKSSTIARLLHSLPSFSLSRTLMAAASASLAGSAAVAFKSNRISNNSASNAGGRTSLHFQRSLNYSQCGSKVPFASSAVKAQVAAVEQASADPTQKVEAPVVVVTGASRGIGKAVALALGKAGCKVLVNYARSSKEAEEVCKEIEASGGEALVFGGDVSKEEEVASMIKTAVDAWGTVDVLVNNAGITRDGLMMRMKLSQWQEVIDLNLTGVFLCTQAAAKIMMKKRKGRIINIASVVGLVGNLGQANYSAAKAGVIGLTKTVAREYATRGITANAIAPGFIASDMTAKLGEDIEKNILKTIPLGRYGNPEEVAGLVEFLALNPAAAYMTGQVLTIDGGMVM</sequence>
<reference evidence="2" key="1">
    <citation type="journal article" date="2022" name="Mol. Ecol. Resour.">
        <title>The genomes of chicory, endive, great burdock and yacon provide insights into Asteraceae palaeo-polyploidization history and plant inulin production.</title>
        <authorList>
            <person name="Fan W."/>
            <person name="Wang S."/>
            <person name="Wang H."/>
            <person name="Wang A."/>
            <person name="Jiang F."/>
            <person name="Liu H."/>
            <person name="Zhao H."/>
            <person name="Xu D."/>
            <person name="Zhang Y."/>
        </authorList>
    </citation>
    <scope>NUCLEOTIDE SEQUENCE [LARGE SCALE GENOMIC DNA]</scope>
    <source>
        <strain evidence="2">cv. Yunnan</strain>
    </source>
</reference>
<gene>
    <name evidence="1" type="ORF">L1987_17037</name>
</gene>
<protein>
    <submittedName>
        <fullName evidence="1">Uncharacterized protein</fullName>
    </submittedName>
</protein>
<evidence type="ECO:0000313" key="2">
    <source>
        <dbReference type="Proteomes" id="UP001056120"/>
    </source>
</evidence>
<proteinExistence type="predicted"/>
<name>A0ACB9IYA2_9ASTR</name>
<comment type="caution">
    <text evidence="1">The sequence shown here is derived from an EMBL/GenBank/DDBJ whole genome shotgun (WGS) entry which is preliminary data.</text>
</comment>
<dbReference type="EMBL" id="CM042023">
    <property type="protein sequence ID" value="KAI3812330.1"/>
    <property type="molecule type" value="Genomic_DNA"/>
</dbReference>
<organism evidence="1 2">
    <name type="scientific">Smallanthus sonchifolius</name>
    <dbReference type="NCBI Taxonomy" id="185202"/>
    <lineage>
        <taxon>Eukaryota</taxon>
        <taxon>Viridiplantae</taxon>
        <taxon>Streptophyta</taxon>
        <taxon>Embryophyta</taxon>
        <taxon>Tracheophyta</taxon>
        <taxon>Spermatophyta</taxon>
        <taxon>Magnoliopsida</taxon>
        <taxon>eudicotyledons</taxon>
        <taxon>Gunneridae</taxon>
        <taxon>Pentapetalae</taxon>
        <taxon>asterids</taxon>
        <taxon>campanulids</taxon>
        <taxon>Asterales</taxon>
        <taxon>Asteraceae</taxon>
        <taxon>Asteroideae</taxon>
        <taxon>Heliantheae alliance</taxon>
        <taxon>Millerieae</taxon>
        <taxon>Smallanthus</taxon>
    </lineage>
</organism>
<keyword evidence="2" id="KW-1185">Reference proteome</keyword>